<dbReference type="Proteomes" id="UP000317209">
    <property type="component" value="Unassembled WGS sequence"/>
</dbReference>
<name>A0A543BLN3_9MICO</name>
<keyword evidence="3" id="KW-1185">Reference proteome</keyword>
<gene>
    <name evidence="2" type="ORF">FB560_1357</name>
</gene>
<evidence type="ECO:0000256" key="1">
    <source>
        <dbReference type="SAM" id="Phobius"/>
    </source>
</evidence>
<dbReference type="EMBL" id="VFOX01000001">
    <property type="protein sequence ID" value="TQL85726.1"/>
    <property type="molecule type" value="Genomic_DNA"/>
</dbReference>
<dbReference type="RefSeq" id="WP_141871652.1">
    <property type="nucleotide sequence ID" value="NZ_VFOX01000001.1"/>
</dbReference>
<evidence type="ECO:0000313" key="3">
    <source>
        <dbReference type="Proteomes" id="UP000317209"/>
    </source>
</evidence>
<comment type="caution">
    <text evidence="2">The sequence shown here is derived from an EMBL/GenBank/DDBJ whole genome shotgun (WGS) entry which is preliminary data.</text>
</comment>
<dbReference type="AlphaFoldDB" id="A0A543BLN3"/>
<keyword evidence="1" id="KW-0472">Membrane</keyword>
<proteinExistence type="predicted"/>
<feature type="transmembrane region" description="Helical" evidence="1">
    <location>
        <begin position="50"/>
        <end position="74"/>
    </location>
</feature>
<keyword evidence="1" id="KW-1133">Transmembrane helix</keyword>
<accession>A0A543BLN3</accession>
<protein>
    <recommendedName>
        <fullName evidence="4">CU044_5270 family protein</fullName>
    </recommendedName>
</protein>
<dbReference type="OrthoDB" id="3387554at2"/>
<evidence type="ECO:0000313" key="2">
    <source>
        <dbReference type="EMBL" id="TQL85726.1"/>
    </source>
</evidence>
<organism evidence="2 3">
    <name type="scientific">Microbacterium saperdae</name>
    <dbReference type="NCBI Taxonomy" id="69368"/>
    <lineage>
        <taxon>Bacteria</taxon>
        <taxon>Bacillati</taxon>
        <taxon>Actinomycetota</taxon>
        <taxon>Actinomycetes</taxon>
        <taxon>Micrococcales</taxon>
        <taxon>Microbacteriaceae</taxon>
        <taxon>Microbacterium</taxon>
    </lineage>
</organism>
<sequence length="358" mass="38650">MLLLEQVREIGADEAPVEEDTVRVARQALLREVARAARPDRVRRPHRRAWAGFGIGAVVAGTAVTAIVMGSVVVAPVPDVAAAAVLESAAEVTVGAQDTQLEPGQFLRIETQGEYLQFWDAAWADDDDESTFAFNASRERADAAVLVRDSRVLYVPADRSGDWFFDWGTADVVKSFGDRGAEAAEKFADWPAATGRESGTIQTLPAGEFLAPDGDTPPQPYLADTYRPYYSEMPREPEKLLDWLRARSGMSGVEADRWLVAGLSDPSSINLMPPELRAAFFRAIAMIPGFEVVSVDDDQATLRYVVTGHRTTTIAIDTAHGLVDSIAEGYGTGGVTGDVPESVIRVSTTVVDSAPDPR</sequence>
<keyword evidence="1" id="KW-0812">Transmembrane</keyword>
<evidence type="ECO:0008006" key="4">
    <source>
        <dbReference type="Google" id="ProtNLM"/>
    </source>
</evidence>
<reference evidence="2 3" key="1">
    <citation type="submission" date="2019-06" db="EMBL/GenBank/DDBJ databases">
        <title>Sequencing the genomes of 1000 actinobacteria strains.</title>
        <authorList>
            <person name="Klenk H.-P."/>
        </authorList>
    </citation>
    <scope>NUCLEOTIDE SEQUENCE [LARGE SCALE GENOMIC DNA]</scope>
    <source>
        <strain evidence="2 3">DSM 20169</strain>
    </source>
</reference>